<dbReference type="AlphaFoldDB" id="A0A9Q0KCV1"/>
<name>A0A9Q0KCV1_9MAGN</name>
<feature type="compositionally biased region" description="Acidic residues" evidence="1">
    <location>
        <begin position="174"/>
        <end position="193"/>
    </location>
</feature>
<feature type="compositionally biased region" description="Acidic residues" evidence="1">
    <location>
        <begin position="135"/>
        <end position="150"/>
    </location>
</feature>
<dbReference type="EMBL" id="JAMYWD010000006">
    <property type="protein sequence ID" value="KAJ4968120.1"/>
    <property type="molecule type" value="Genomic_DNA"/>
</dbReference>
<keyword evidence="3" id="KW-1185">Reference proteome</keyword>
<comment type="caution">
    <text evidence="2">The sequence shown here is derived from an EMBL/GenBank/DDBJ whole genome shotgun (WGS) entry which is preliminary data.</text>
</comment>
<dbReference type="OrthoDB" id="1750666at2759"/>
<gene>
    <name evidence="2" type="ORF">NE237_014821</name>
</gene>
<evidence type="ECO:0000313" key="2">
    <source>
        <dbReference type="EMBL" id="KAJ4968120.1"/>
    </source>
</evidence>
<organism evidence="2 3">
    <name type="scientific">Protea cynaroides</name>
    <dbReference type="NCBI Taxonomy" id="273540"/>
    <lineage>
        <taxon>Eukaryota</taxon>
        <taxon>Viridiplantae</taxon>
        <taxon>Streptophyta</taxon>
        <taxon>Embryophyta</taxon>
        <taxon>Tracheophyta</taxon>
        <taxon>Spermatophyta</taxon>
        <taxon>Magnoliopsida</taxon>
        <taxon>Proteales</taxon>
        <taxon>Proteaceae</taxon>
        <taxon>Protea</taxon>
    </lineage>
</organism>
<evidence type="ECO:0000313" key="3">
    <source>
        <dbReference type="Proteomes" id="UP001141806"/>
    </source>
</evidence>
<evidence type="ECO:0000256" key="1">
    <source>
        <dbReference type="SAM" id="MobiDB-lite"/>
    </source>
</evidence>
<sequence>MAANNGVRYGGYGVGIVGYGGANTWYNGSTKAYGNPIPSVGYVSSPLGAPRRPWSNQAPYGYGVTVVYGTATPSNATGVGSGAASTGGCLNLVSNVMVVRTKEEKAPLEGPKTDPGESSKDSDFSFVSNLPSMPQEEEDLGWDEIEDLDNSDEKKEEGDGSPNRADLPKRLSATDEDENLTWDIQDDDEPVKS</sequence>
<reference evidence="2" key="1">
    <citation type="journal article" date="2023" name="Plant J.">
        <title>The genome of the king protea, Protea cynaroides.</title>
        <authorList>
            <person name="Chang J."/>
            <person name="Duong T.A."/>
            <person name="Schoeman C."/>
            <person name="Ma X."/>
            <person name="Roodt D."/>
            <person name="Barker N."/>
            <person name="Li Z."/>
            <person name="Van de Peer Y."/>
            <person name="Mizrachi E."/>
        </authorList>
    </citation>
    <scope>NUCLEOTIDE SEQUENCE</scope>
    <source>
        <tissue evidence="2">Young leaves</tissue>
    </source>
</reference>
<protein>
    <submittedName>
        <fullName evidence="2">Uncharacterized protein</fullName>
    </submittedName>
</protein>
<accession>A0A9Q0KCV1</accession>
<dbReference type="Proteomes" id="UP001141806">
    <property type="component" value="Unassembled WGS sequence"/>
</dbReference>
<proteinExistence type="predicted"/>
<feature type="region of interest" description="Disordered" evidence="1">
    <location>
        <begin position="103"/>
        <end position="193"/>
    </location>
</feature>
<feature type="compositionally biased region" description="Basic and acidic residues" evidence="1">
    <location>
        <begin position="103"/>
        <end position="123"/>
    </location>
</feature>